<dbReference type="RefSeq" id="WP_012754306.1">
    <property type="nucleotide sequence ID" value="NC_012811.1"/>
</dbReference>
<dbReference type="AlphaFoldDB" id="C5B657"/>
<evidence type="ECO:0000313" key="3">
    <source>
        <dbReference type="Proteomes" id="UP000009081"/>
    </source>
</evidence>
<proteinExistence type="predicted"/>
<accession>C5B657</accession>
<dbReference type="Gene3D" id="1.10.10.10">
    <property type="entry name" value="Winged helix-like DNA-binding domain superfamily/Winged helix DNA-binding domain"/>
    <property type="match status" value="1"/>
</dbReference>
<dbReference type="Proteomes" id="UP000009081">
    <property type="component" value="Plasmid megaplasmid"/>
</dbReference>
<keyword evidence="2" id="KW-0614">Plasmid</keyword>
<geneLocation type="plasmid" evidence="2 3">
    <name>megaplasmid</name>
</geneLocation>
<dbReference type="HOGENOM" id="CLU_2233350_0_0_5"/>
<evidence type="ECO:0000256" key="1">
    <source>
        <dbReference type="SAM" id="MobiDB-lite"/>
    </source>
</evidence>
<gene>
    <name evidence="2" type="ordered locus">MexAM1_META2p1173</name>
</gene>
<organism evidence="2 3">
    <name type="scientific">Methylorubrum extorquens (strain ATCC 14718 / DSM 1338 / JCM 2805 / NCIMB 9133 / AM1)</name>
    <name type="common">Methylobacterium extorquens</name>
    <dbReference type="NCBI Taxonomy" id="272630"/>
    <lineage>
        <taxon>Bacteria</taxon>
        <taxon>Pseudomonadati</taxon>
        <taxon>Pseudomonadota</taxon>
        <taxon>Alphaproteobacteria</taxon>
        <taxon>Hyphomicrobiales</taxon>
        <taxon>Methylobacteriaceae</taxon>
        <taxon>Methylorubrum</taxon>
    </lineage>
</organism>
<name>C5B657_METEA</name>
<feature type="region of interest" description="Disordered" evidence="1">
    <location>
        <begin position="1"/>
        <end position="30"/>
    </location>
</feature>
<keyword evidence="3" id="KW-1185">Reference proteome</keyword>
<dbReference type="KEGG" id="mea:Mex_2p1173"/>
<sequence>MPKKPAPRPGKETATPTEGLRRTAAPAAGKTYRVKSASKVADLLGVSRATVAKWIRDGMPTEGSEPAPGKPYLIDIGIAVRWLQGRAAAEAKSEAEGGGGIPEPP</sequence>
<dbReference type="EMBL" id="CP001511">
    <property type="protein sequence ID" value="ACS43939.1"/>
    <property type="molecule type" value="Genomic_DNA"/>
</dbReference>
<evidence type="ECO:0000313" key="2">
    <source>
        <dbReference type="EMBL" id="ACS43939.1"/>
    </source>
</evidence>
<dbReference type="InterPro" id="IPR036388">
    <property type="entry name" value="WH-like_DNA-bd_sf"/>
</dbReference>
<protein>
    <submittedName>
        <fullName evidence="2">Uncharacterized protein</fullName>
    </submittedName>
</protein>
<reference evidence="2 3" key="1">
    <citation type="journal article" date="2009" name="PLoS ONE">
        <title>Methylobacterium genome sequences: a reference blueprint to investigate microbial metabolism of C1 compounds from natural and industrial sources.</title>
        <authorList>
            <person name="Vuilleumier S."/>
            <person name="Chistoserdova L."/>
            <person name="Lee M.-C."/>
            <person name="Bringel F."/>
            <person name="Lajus A."/>
            <person name="Zhou Y."/>
            <person name="Gourion B."/>
            <person name="Barbe V."/>
            <person name="Chang J."/>
            <person name="Cruveiller S."/>
            <person name="Dossat C."/>
            <person name="Gillett W."/>
            <person name="Gruffaz C."/>
            <person name="Haugen E."/>
            <person name="Hourcade E."/>
            <person name="Levy R."/>
            <person name="Mangenot S."/>
            <person name="Muller E."/>
            <person name="Nadalig T."/>
            <person name="Pagni M."/>
            <person name="Penny C."/>
            <person name="Peyraud R."/>
            <person name="Robinson D.G."/>
            <person name="Roche D."/>
            <person name="Rouy Z."/>
            <person name="Saenampechek C."/>
            <person name="Salvignol G."/>
            <person name="Vallenet D."/>
            <person name="Wu Z."/>
            <person name="Marx C.J."/>
            <person name="Vorholt J.A."/>
            <person name="Olson M.V."/>
            <person name="Kaul R."/>
            <person name="Weissenbach J."/>
            <person name="Medigue C."/>
            <person name="Lidstrom M.E."/>
        </authorList>
    </citation>
    <scope>NUCLEOTIDE SEQUENCE [LARGE SCALE GENOMIC DNA]</scope>
    <source>
        <strain evidence="3">ATCC 14718 / DSM 1338 / JCM 2805 / NCIMB 9133 / AM1</strain>
    </source>
</reference>